<proteinExistence type="inferred from homology"/>
<evidence type="ECO:0000256" key="4">
    <source>
        <dbReference type="ARBA" id="ARBA00023128"/>
    </source>
</evidence>
<evidence type="ECO:0000256" key="2">
    <source>
        <dbReference type="ARBA" id="ARBA00010761"/>
    </source>
</evidence>
<dbReference type="OrthoDB" id="166803at2759"/>
<dbReference type="AlphaFoldDB" id="A0A386TXW2"/>
<gene>
    <name evidence="7" type="ORF">DXG03_000003</name>
</gene>
<comment type="subcellular location">
    <subcellularLocation>
        <location evidence="1">Mitochondrion</location>
    </subcellularLocation>
</comment>
<evidence type="ECO:0000256" key="5">
    <source>
        <dbReference type="ARBA" id="ARBA00023274"/>
    </source>
</evidence>
<reference evidence="7" key="1">
    <citation type="submission" date="2018-08" db="EMBL/GenBank/DDBJ databases">
        <title>Comparative mitochondrial genomics of the basidiomycete Termitomyces.</title>
        <authorList>
            <person name="Nieuwenhuis M."/>
        </authorList>
    </citation>
    <scope>NUCLEOTIDE SEQUENCE</scope>
    <source>
        <strain evidence="7">AP01</strain>
    </source>
</reference>
<dbReference type="GO" id="GO:0006412">
    <property type="term" value="P:translation"/>
    <property type="evidence" value="ECO:0007669"/>
    <property type="project" value="InterPro"/>
</dbReference>
<evidence type="ECO:0000313" key="7">
    <source>
        <dbReference type="EMBL" id="AYE93053.1"/>
    </source>
</evidence>
<name>A0A386TXW2_9AGAR</name>
<keyword evidence="4 7" id="KW-0496">Mitochondrion</keyword>
<evidence type="ECO:0000256" key="6">
    <source>
        <dbReference type="ARBA" id="ARBA00035157"/>
    </source>
</evidence>
<evidence type="ECO:0000256" key="1">
    <source>
        <dbReference type="ARBA" id="ARBA00004173"/>
    </source>
</evidence>
<dbReference type="GO" id="GO:0005739">
    <property type="term" value="C:mitochondrion"/>
    <property type="evidence" value="ECO:0007669"/>
    <property type="project" value="UniProtKB-SubCell"/>
</dbReference>
<geneLocation type="mitochondrion" evidence="7"/>
<dbReference type="GO" id="GO:0005840">
    <property type="term" value="C:ribosome"/>
    <property type="evidence" value="ECO:0007669"/>
    <property type="project" value="UniProtKB-KW"/>
</dbReference>
<keyword evidence="3 7" id="KW-0689">Ribosomal protein</keyword>
<comment type="similarity">
    <text evidence="2">Belongs to the universal ribosomal protein uS3 family.</text>
</comment>
<evidence type="ECO:0000256" key="3">
    <source>
        <dbReference type="ARBA" id="ARBA00022980"/>
    </source>
</evidence>
<keyword evidence="5" id="KW-0687">Ribonucleoprotein</keyword>
<dbReference type="InterPro" id="IPR007980">
    <property type="entry name" value="Ribosomal_uS3m_fun"/>
</dbReference>
<organism evidence="7">
    <name type="scientific">Asterophora parasitica</name>
    <dbReference type="NCBI Taxonomy" id="117018"/>
    <lineage>
        <taxon>Eukaryota</taxon>
        <taxon>Fungi</taxon>
        <taxon>Dikarya</taxon>
        <taxon>Basidiomycota</taxon>
        <taxon>Agaricomycotina</taxon>
        <taxon>Agaricomycetes</taxon>
        <taxon>Agaricomycetidae</taxon>
        <taxon>Agaricales</taxon>
        <taxon>Tricholomatineae</taxon>
        <taxon>Lyophyllaceae</taxon>
        <taxon>Asterophora</taxon>
    </lineage>
</organism>
<dbReference type="GO" id="GO:1990904">
    <property type="term" value="C:ribonucleoprotein complex"/>
    <property type="evidence" value="ECO:0007669"/>
    <property type="project" value="UniProtKB-KW"/>
</dbReference>
<protein>
    <recommendedName>
        <fullName evidence="6">Small ribosomal subunit protein uS3m</fullName>
    </recommendedName>
</protein>
<accession>A0A386TXW2</accession>
<sequence>MTNLTNLNTNTTNKIIITRNEYSDIKLDTRIIPLFSSPVYLKEKSLKKRNKYNFNLLNSQKKLTSKVISFKEILSLFLKGFNVYNLNLNNYLLQHKKLDLREYLLLQSVGESKGSTSLPSNISNAISNMPQDSYPADPADPAKPAGPAEGRIAENYNLNLDLNNYLFSLNRFMPVLRYRSFIYKASLFFPAQIFKPKLFIGTSYRLSYLQKFFKLLSKDALLKYLVSKPLILENSIIPYSPAETIKTNKKKKKSIIPGHTIKGSLLDLYIKKHKKLRRTQKKIIIHFIDRGENLVKELNLLINKKQILINNLLNNTTNINKPLLPAGSFGSLGQVANVNKNQIISDKESILNKHSYSNPISLFYYSSNDNTTQFKYNLINNNLINTNIENKPVLNQYLKEMSIYNMSRKGIFIYYSNLIGFNFNKGNNKLYKNIYKLLAASFKSMYCLISKPVFTITPDKIIIHLFYYLFIPNILKLKKLYKYSSNKNLFKGRNWFNRKKKIKKQYSKFRKIKLNTRIKLRNLSNLTLTKVFPNKFKELCLILNKLFKKPVEFDLIRLHYPYNDSNILVNLLGIMINKIKLRIIVRRLFEKAVIKNLNKLNGNKINIIPAFLSGITIRVAGRLLTHKVVPRQTVKTTRRGASAKGKINFKDVATYTNKNKRGAFSITVKSGQNFF</sequence>
<dbReference type="Pfam" id="PF05316">
    <property type="entry name" value="VAR1"/>
    <property type="match status" value="1"/>
</dbReference>
<dbReference type="GO" id="GO:0003735">
    <property type="term" value="F:structural constituent of ribosome"/>
    <property type="evidence" value="ECO:0007669"/>
    <property type="project" value="InterPro"/>
</dbReference>
<dbReference type="EMBL" id="MH725791">
    <property type="protein sequence ID" value="AYE93053.1"/>
    <property type="molecule type" value="Genomic_DNA"/>
</dbReference>